<dbReference type="SMART" id="SM00248">
    <property type="entry name" value="ANK"/>
    <property type="match status" value="2"/>
</dbReference>
<dbReference type="PROSITE" id="PS50088">
    <property type="entry name" value="ANK_REPEAT"/>
    <property type="match status" value="2"/>
</dbReference>
<evidence type="ECO:0000259" key="4">
    <source>
        <dbReference type="Pfam" id="PF13619"/>
    </source>
</evidence>
<dbReference type="SUPFAM" id="SSF48403">
    <property type="entry name" value="Ankyrin repeat"/>
    <property type="match status" value="1"/>
</dbReference>
<gene>
    <name evidence="5" type="ORF">NC595_07010</name>
</gene>
<sequence length="179" mass="19854">MRILSYDEESRTLWAELPGFPRYEVFDVPPETVAALRQSSTPQAYFNEHIWGTRFEHDSHWSSLDALLEYMGENMMFEPPVTARSTRADDDTPLHVACVWGDIGAIDLLLAGGAEVNARGDLGTTPLYNAVSFERVRCVERLLKAGATMDDPNGLSFTARDNALRSGNASLLALFQRGS</sequence>
<evidence type="ECO:0000256" key="3">
    <source>
        <dbReference type="PROSITE-ProRule" id="PRU00023"/>
    </source>
</evidence>
<evidence type="ECO:0000313" key="5">
    <source>
        <dbReference type="EMBL" id="MCP1373807.1"/>
    </source>
</evidence>
<dbReference type="Pfam" id="PF12796">
    <property type="entry name" value="Ank_2"/>
    <property type="match status" value="1"/>
</dbReference>
<dbReference type="Gene3D" id="1.25.40.20">
    <property type="entry name" value="Ankyrin repeat-containing domain"/>
    <property type="match status" value="1"/>
</dbReference>
<evidence type="ECO:0000256" key="1">
    <source>
        <dbReference type="ARBA" id="ARBA00022737"/>
    </source>
</evidence>
<dbReference type="InterPro" id="IPR025309">
    <property type="entry name" value="KTSC_dom"/>
</dbReference>
<dbReference type="EMBL" id="JAMZEK010000001">
    <property type="protein sequence ID" value="MCP1373807.1"/>
    <property type="molecule type" value="Genomic_DNA"/>
</dbReference>
<name>A0ABT1F8X3_9GAMM</name>
<dbReference type="InterPro" id="IPR036770">
    <property type="entry name" value="Ankyrin_rpt-contain_sf"/>
</dbReference>
<feature type="repeat" description="ANK" evidence="3">
    <location>
        <begin position="89"/>
        <end position="121"/>
    </location>
</feature>
<evidence type="ECO:0000313" key="6">
    <source>
        <dbReference type="Proteomes" id="UP001204615"/>
    </source>
</evidence>
<dbReference type="Pfam" id="PF13619">
    <property type="entry name" value="KTSC"/>
    <property type="match status" value="1"/>
</dbReference>
<keyword evidence="6" id="KW-1185">Reference proteome</keyword>
<feature type="repeat" description="ANK" evidence="3">
    <location>
        <begin position="122"/>
        <end position="154"/>
    </location>
</feature>
<dbReference type="PROSITE" id="PS50297">
    <property type="entry name" value="ANK_REP_REGION"/>
    <property type="match status" value="2"/>
</dbReference>
<accession>A0ABT1F8X3</accession>
<comment type="caution">
    <text evidence="5">The sequence shown here is derived from an EMBL/GenBank/DDBJ whole genome shotgun (WGS) entry which is preliminary data.</text>
</comment>
<keyword evidence="2 3" id="KW-0040">ANK repeat</keyword>
<dbReference type="RefSeq" id="WP_253565621.1">
    <property type="nucleotide sequence ID" value="NZ_JAMZEK010000001.1"/>
</dbReference>
<feature type="domain" description="KTSC" evidence="4">
    <location>
        <begin position="4"/>
        <end position="51"/>
    </location>
</feature>
<keyword evidence="1" id="KW-0677">Repeat</keyword>
<dbReference type="InterPro" id="IPR002110">
    <property type="entry name" value="Ankyrin_rpt"/>
</dbReference>
<reference evidence="5 6" key="1">
    <citation type="submission" date="2022-06" db="EMBL/GenBank/DDBJ databases">
        <title>Dyella sp. Sa strain:Sa Genome sequencing.</title>
        <authorList>
            <person name="Park S."/>
        </authorList>
    </citation>
    <scope>NUCLEOTIDE SEQUENCE [LARGE SCALE GENOMIC DNA]</scope>
    <source>
        <strain evidence="5 6">Sa</strain>
    </source>
</reference>
<proteinExistence type="predicted"/>
<evidence type="ECO:0000256" key="2">
    <source>
        <dbReference type="ARBA" id="ARBA00023043"/>
    </source>
</evidence>
<dbReference type="PANTHER" id="PTHR24171">
    <property type="entry name" value="ANKYRIN REPEAT DOMAIN-CONTAINING PROTEIN 39-RELATED"/>
    <property type="match status" value="1"/>
</dbReference>
<protein>
    <submittedName>
        <fullName evidence="5">Ankyrin repeat domain-containing protein</fullName>
    </submittedName>
</protein>
<dbReference type="Proteomes" id="UP001204615">
    <property type="component" value="Unassembled WGS sequence"/>
</dbReference>
<organism evidence="5 6">
    <name type="scientific">Dyella lutea</name>
    <dbReference type="NCBI Taxonomy" id="2950441"/>
    <lineage>
        <taxon>Bacteria</taxon>
        <taxon>Pseudomonadati</taxon>
        <taxon>Pseudomonadota</taxon>
        <taxon>Gammaproteobacteria</taxon>
        <taxon>Lysobacterales</taxon>
        <taxon>Rhodanobacteraceae</taxon>
        <taxon>Dyella</taxon>
    </lineage>
</organism>